<sequence length="81" mass="9333">MPVTATKQRNKQNVSVTVERDLLEQARKEGINLSQTLTNALQGELRNLEAERWKRENAAAIADLNEFIAERGHFSDEHRKF</sequence>
<evidence type="ECO:0000256" key="1">
    <source>
        <dbReference type="ARBA" id="ARBA00022649"/>
    </source>
</evidence>
<dbReference type="EMBL" id="FMUI01000004">
    <property type="protein sequence ID" value="SCX47449.1"/>
    <property type="molecule type" value="Genomic_DNA"/>
</dbReference>
<comment type="caution">
    <text evidence="2">The sequence shown here is derived from an EMBL/GenBank/DDBJ whole genome shotgun (WGS) entry which is preliminary data.</text>
</comment>
<proteinExistence type="predicted"/>
<dbReference type="AlphaFoldDB" id="A0A1G4Y242"/>
<dbReference type="Pfam" id="PF07362">
    <property type="entry name" value="CcdA"/>
    <property type="match status" value="1"/>
</dbReference>
<evidence type="ECO:0000313" key="3">
    <source>
        <dbReference type="Proteomes" id="UP000183569"/>
    </source>
</evidence>
<keyword evidence="1" id="KW-1277">Toxin-antitoxin system</keyword>
<reference evidence="2 3" key="1">
    <citation type="submission" date="2016-10" db="EMBL/GenBank/DDBJ databases">
        <authorList>
            <person name="Varghese N."/>
            <person name="Submissions S."/>
        </authorList>
    </citation>
    <scope>NUCLEOTIDE SEQUENCE [LARGE SCALE GENOMIC DNA]</scope>
    <source>
        <strain evidence="2 3">CGMCC 1.12102</strain>
    </source>
</reference>
<dbReference type="Proteomes" id="UP000183569">
    <property type="component" value="Unassembled WGS sequence"/>
</dbReference>
<evidence type="ECO:0000313" key="2">
    <source>
        <dbReference type="EMBL" id="SCX47449.1"/>
    </source>
</evidence>
<dbReference type="InterPro" id="IPR009956">
    <property type="entry name" value="Post-segregation_anti-tox_CcdA"/>
</dbReference>
<protein>
    <submittedName>
        <fullName evidence="2">Antitoxin CcdA</fullName>
    </submittedName>
</protein>
<accession>A0A1G4Y242</accession>
<dbReference type="GeneID" id="23845599"/>
<dbReference type="RefSeq" id="WP_017457649.1">
    <property type="nucleotide sequence ID" value="NZ_FMUI01000004.1"/>
</dbReference>
<organism evidence="2 3">
    <name type="scientific">Kosakonia sacchari</name>
    <dbReference type="NCBI Taxonomy" id="1158459"/>
    <lineage>
        <taxon>Bacteria</taxon>
        <taxon>Pseudomonadati</taxon>
        <taxon>Pseudomonadota</taxon>
        <taxon>Gammaproteobacteria</taxon>
        <taxon>Enterobacterales</taxon>
        <taxon>Enterobacteriaceae</taxon>
        <taxon>Kosakonia</taxon>
    </lineage>
</organism>
<name>A0A1G4Y242_9ENTR</name>
<gene>
    <name evidence="2" type="ORF">SAMN02927897_01827</name>
</gene>